<evidence type="ECO:0000313" key="1">
    <source>
        <dbReference type="EMBL" id="SPH27470.1"/>
    </source>
</evidence>
<evidence type="ECO:0000313" key="2">
    <source>
        <dbReference type="Proteomes" id="UP000244880"/>
    </source>
</evidence>
<reference evidence="1 2" key="1">
    <citation type="submission" date="2018-03" db="EMBL/GenBank/DDBJ databases">
        <authorList>
            <person name="Keele B.F."/>
        </authorList>
    </citation>
    <scope>NUCLEOTIDE SEQUENCE [LARGE SCALE GENOMIC DNA]</scope>
    <source>
        <strain evidence="1 2">CECT 8599</strain>
    </source>
</reference>
<gene>
    <name evidence="1" type="ORF">ASD8599_03936</name>
</gene>
<organism evidence="1 2">
    <name type="scientific">Ascidiaceihabitans donghaensis</name>
    <dbReference type="NCBI Taxonomy" id="1510460"/>
    <lineage>
        <taxon>Bacteria</taxon>
        <taxon>Pseudomonadati</taxon>
        <taxon>Pseudomonadota</taxon>
        <taxon>Alphaproteobacteria</taxon>
        <taxon>Rhodobacterales</taxon>
        <taxon>Paracoccaceae</taxon>
        <taxon>Ascidiaceihabitans</taxon>
    </lineage>
</organism>
<dbReference type="OrthoDB" id="9204728at2"/>
<dbReference type="Proteomes" id="UP000244880">
    <property type="component" value="Unassembled WGS sequence"/>
</dbReference>
<dbReference type="EMBL" id="OMOR01000003">
    <property type="protein sequence ID" value="SPH27470.1"/>
    <property type="molecule type" value="Genomic_DNA"/>
</dbReference>
<name>A0A2R8BPK7_9RHOB</name>
<dbReference type="AlphaFoldDB" id="A0A2R8BPK7"/>
<sequence length="240" mass="26938">MGREAALQDPNQRAGAGERVTCISGNCCDPATWPARWDMVCIRCIFCPDDADVMSYIRSNLKVLTYDRIYWEDPYFDGTRWGTRTIEGLGSADGNTITILSGKSCPEAADILYHETWHTHQPEDMLANAKELEAYTVTESWLIRKELPGTAEFRMVDSYGNTVPDPVAIQEFIDREYPGGTSDAPSMVPQSFQADPPMTEFYDYDKGEYVWLPSKEGDSLYGPQFTVGGGEIPADEFYCE</sequence>
<keyword evidence="2" id="KW-1185">Reference proteome</keyword>
<proteinExistence type="predicted"/>
<dbReference type="RefSeq" id="WP_108830415.1">
    <property type="nucleotide sequence ID" value="NZ_OMOR01000003.1"/>
</dbReference>
<protein>
    <submittedName>
        <fullName evidence="1">Uncharacterized protein</fullName>
    </submittedName>
</protein>
<accession>A0A2R8BPK7</accession>